<dbReference type="SUPFAM" id="SSF49764">
    <property type="entry name" value="HSP20-like chaperones"/>
    <property type="match status" value="1"/>
</dbReference>
<feature type="domain" description="SHSP" evidence="3">
    <location>
        <begin position="1"/>
        <end position="88"/>
    </location>
</feature>
<comment type="caution">
    <text evidence="4">The sequence shown here is derived from an EMBL/GenBank/DDBJ whole genome shotgun (WGS) entry which is preliminary data.</text>
</comment>
<protein>
    <recommendedName>
        <fullName evidence="3">SHSP domain-containing protein</fullName>
    </recommendedName>
</protein>
<comment type="similarity">
    <text evidence="1 2">Belongs to the small heat shock protein (HSP20) family.</text>
</comment>
<dbReference type="Gene3D" id="2.60.40.790">
    <property type="match status" value="1"/>
</dbReference>
<organism evidence="4 5">
    <name type="scientific">Boletus edulis BED1</name>
    <dbReference type="NCBI Taxonomy" id="1328754"/>
    <lineage>
        <taxon>Eukaryota</taxon>
        <taxon>Fungi</taxon>
        <taxon>Dikarya</taxon>
        <taxon>Basidiomycota</taxon>
        <taxon>Agaricomycotina</taxon>
        <taxon>Agaricomycetes</taxon>
        <taxon>Agaricomycetidae</taxon>
        <taxon>Boletales</taxon>
        <taxon>Boletineae</taxon>
        <taxon>Boletaceae</taxon>
        <taxon>Boletoideae</taxon>
        <taxon>Boletus</taxon>
    </lineage>
</organism>
<dbReference type="AlphaFoldDB" id="A0AAD4GH15"/>
<dbReference type="InterPro" id="IPR002068">
    <property type="entry name" value="A-crystallin/Hsp20_dom"/>
</dbReference>
<dbReference type="EMBL" id="WHUW01000009">
    <property type="protein sequence ID" value="KAF8442120.1"/>
    <property type="molecule type" value="Genomic_DNA"/>
</dbReference>
<evidence type="ECO:0000259" key="3">
    <source>
        <dbReference type="PROSITE" id="PS01031"/>
    </source>
</evidence>
<keyword evidence="5" id="KW-1185">Reference proteome</keyword>
<reference evidence="4" key="2">
    <citation type="journal article" date="2020" name="Nat. Commun.">
        <title>Large-scale genome sequencing of mycorrhizal fungi provides insights into the early evolution of symbiotic traits.</title>
        <authorList>
            <person name="Miyauchi S."/>
            <person name="Kiss E."/>
            <person name="Kuo A."/>
            <person name="Drula E."/>
            <person name="Kohler A."/>
            <person name="Sanchez-Garcia M."/>
            <person name="Morin E."/>
            <person name="Andreopoulos B."/>
            <person name="Barry K.W."/>
            <person name="Bonito G."/>
            <person name="Buee M."/>
            <person name="Carver A."/>
            <person name="Chen C."/>
            <person name="Cichocki N."/>
            <person name="Clum A."/>
            <person name="Culley D."/>
            <person name="Crous P.W."/>
            <person name="Fauchery L."/>
            <person name="Girlanda M."/>
            <person name="Hayes R.D."/>
            <person name="Keri Z."/>
            <person name="LaButti K."/>
            <person name="Lipzen A."/>
            <person name="Lombard V."/>
            <person name="Magnuson J."/>
            <person name="Maillard F."/>
            <person name="Murat C."/>
            <person name="Nolan M."/>
            <person name="Ohm R.A."/>
            <person name="Pangilinan J."/>
            <person name="Pereira M.F."/>
            <person name="Perotto S."/>
            <person name="Peter M."/>
            <person name="Pfister S."/>
            <person name="Riley R."/>
            <person name="Sitrit Y."/>
            <person name="Stielow J.B."/>
            <person name="Szollosi G."/>
            <person name="Zifcakova L."/>
            <person name="Stursova M."/>
            <person name="Spatafora J.W."/>
            <person name="Tedersoo L."/>
            <person name="Vaario L.M."/>
            <person name="Yamada A."/>
            <person name="Yan M."/>
            <person name="Wang P."/>
            <person name="Xu J."/>
            <person name="Bruns T."/>
            <person name="Baldrian P."/>
            <person name="Vilgalys R."/>
            <person name="Dunand C."/>
            <person name="Henrissat B."/>
            <person name="Grigoriev I.V."/>
            <person name="Hibbett D."/>
            <person name="Nagy L.G."/>
            <person name="Martin F.M."/>
        </authorList>
    </citation>
    <scope>NUCLEOTIDE SEQUENCE</scope>
    <source>
        <strain evidence="4">BED1</strain>
    </source>
</reference>
<evidence type="ECO:0000256" key="1">
    <source>
        <dbReference type="PROSITE-ProRule" id="PRU00285"/>
    </source>
</evidence>
<proteinExistence type="inferred from homology"/>
<evidence type="ECO:0000256" key="2">
    <source>
        <dbReference type="RuleBase" id="RU003616"/>
    </source>
</evidence>
<reference evidence="4" key="1">
    <citation type="submission" date="2019-10" db="EMBL/GenBank/DDBJ databases">
        <authorList>
            <consortium name="DOE Joint Genome Institute"/>
            <person name="Kuo A."/>
            <person name="Miyauchi S."/>
            <person name="Kiss E."/>
            <person name="Drula E."/>
            <person name="Kohler A."/>
            <person name="Sanchez-Garcia M."/>
            <person name="Andreopoulos B."/>
            <person name="Barry K.W."/>
            <person name="Bonito G."/>
            <person name="Buee M."/>
            <person name="Carver A."/>
            <person name="Chen C."/>
            <person name="Cichocki N."/>
            <person name="Clum A."/>
            <person name="Culley D."/>
            <person name="Crous P.W."/>
            <person name="Fauchery L."/>
            <person name="Girlanda M."/>
            <person name="Hayes R."/>
            <person name="Keri Z."/>
            <person name="LaButti K."/>
            <person name="Lipzen A."/>
            <person name="Lombard V."/>
            <person name="Magnuson J."/>
            <person name="Maillard F."/>
            <person name="Morin E."/>
            <person name="Murat C."/>
            <person name="Nolan M."/>
            <person name="Ohm R."/>
            <person name="Pangilinan J."/>
            <person name="Pereira M."/>
            <person name="Perotto S."/>
            <person name="Peter M."/>
            <person name="Riley R."/>
            <person name="Sitrit Y."/>
            <person name="Stielow B."/>
            <person name="Szollosi G."/>
            <person name="Zifcakova L."/>
            <person name="Stursova M."/>
            <person name="Spatafora J.W."/>
            <person name="Tedersoo L."/>
            <person name="Vaario L.-M."/>
            <person name="Yamada A."/>
            <person name="Yan M."/>
            <person name="Wang P."/>
            <person name="Xu J."/>
            <person name="Bruns T."/>
            <person name="Baldrian P."/>
            <person name="Vilgalys R."/>
            <person name="Henrissat B."/>
            <person name="Grigoriev I.V."/>
            <person name="Hibbett D."/>
            <person name="Nagy L.G."/>
            <person name="Martin F.M."/>
        </authorList>
    </citation>
    <scope>NUCLEOTIDE SEQUENCE</scope>
    <source>
        <strain evidence="4">BED1</strain>
    </source>
</reference>
<evidence type="ECO:0000313" key="5">
    <source>
        <dbReference type="Proteomes" id="UP001194468"/>
    </source>
</evidence>
<sequence>LTVAGEARRFCSRKEGRCTVRGRSYGKFSRTLKLPFATKVNGMMIFDTVRLWDADTLPDVKAKMKNGVLTVTFPKTNSEQQVQRIAIQ</sequence>
<dbReference type="CDD" id="cd06464">
    <property type="entry name" value="ACD_sHsps-like"/>
    <property type="match status" value="1"/>
</dbReference>
<dbReference type="Pfam" id="PF00011">
    <property type="entry name" value="HSP20"/>
    <property type="match status" value="1"/>
</dbReference>
<gene>
    <name evidence="4" type="ORF">L210DRAFT_844191</name>
</gene>
<accession>A0AAD4GH15</accession>
<dbReference type="Proteomes" id="UP001194468">
    <property type="component" value="Unassembled WGS sequence"/>
</dbReference>
<evidence type="ECO:0000313" key="4">
    <source>
        <dbReference type="EMBL" id="KAF8442120.1"/>
    </source>
</evidence>
<dbReference type="InterPro" id="IPR008978">
    <property type="entry name" value="HSP20-like_chaperone"/>
</dbReference>
<feature type="non-terminal residue" evidence="4">
    <location>
        <position position="1"/>
    </location>
</feature>
<name>A0AAD4GH15_BOLED</name>
<dbReference type="PROSITE" id="PS01031">
    <property type="entry name" value="SHSP"/>
    <property type="match status" value="1"/>
</dbReference>